<accession>A0A851TSM9</accession>
<proteinExistence type="predicted"/>
<comment type="caution">
    <text evidence="2">The sequence shown here is derived from an EMBL/GenBank/DDBJ whole genome shotgun (WGS) entry which is preliminary data.</text>
</comment>
<evidence type="ECO:0000259" key="1">
    <source>
        <dbReference type="Pfam" id="PF00485"/>
    </source>
</evidence>
<feature type="non-terminal residue" evidence="2">
    <location>
        <position position="171"/>
    </location>
</feature>
<dbReference type="GO" id="GO:0005524">
    <property type="term" value="F:ATP binding"/>
    <property type="evidence" value="ECO:0007669"/>
    <property type="project" value="InterPro"/>
</dbReference>
<dbReference type="Proteomes" id="UP000661971">
    <property type="component" value="Unassembled WGS sequence"/>
</dbReference>
<reference evidence="3" key="1">
    <citation type="submission" date="2023-07" db="EMBL/GenBank/DDBJ databases">
        <title>Bird 10,000 Genomes (B10K) Project - Family phase.</title>
        <authorList>
            <person name="Zhang G."/>
        </authorList>
    </citation>
    <scope>NUCLEOTIDE SEQUENCE [LARGE SCALE GENOMIC DNA]</scope>
</reference>
<evidence type="ECO:0000313" key="3">
    <source>
        <dbReference type="Proteomes" id="UP000661971"/>
    </source>
</evidence>
<dbReference type="GO" id="GO:0016301">
    <property type="term" value="F:kinase activity"/>
    <property type="evidence" value="ECO:0007669"/>
    <property type="project" value="InterPro"/>
</dbReference>
<protein>
    <submittedName>
        <fullName evidence="2">UCKL1 protein</fullName>
    </submittedName>
</protein>
<dbReference type="InterPro" id="IPR006083">
    <property type="entry name" value="PRK/URK"/>
</dbReference>
<dbReference type="SUPFAM" id="SSF52540">
    <property type="entry name" value="P-loop containing nucleoside triphosphate hydrolases"/>
    <property type="match status" value="1"/>
</dbReference>
<dbReference type="Pfam" id="PF00485">
    <property type="entry name" value="PRK"/>
    <property type="match status" value="1"/>
</dbReference>
<keyword evidence="3" id="KW-1185">Reference proteome</keyword>
<dbReference type="AlphaFoldDB" id="A0A851TSM9"/>
<organism evidence="2 3">
    <name type="scientific">Nothocercus nigrocapillus</name>
    <dbReference type="NCBI Taxonomy" id="1977171"/>
    <lineage>
        <taxon>Eukaryota</taxon>
        <taxon>Metazoa</taxon>
        <taxon>Chordata</taxon>
        <taxon>Craniata</taxon>
        <taxon>Vertebrata</taxon>
        <taxon>Euteleostomi</taxon>
        <taxon>Archelosauria</taxon>
        <taxon>Archosauria</taxon>
        <taxon>Dinosauria</taxon>
        <taxon>Saurischia</taxon>
        <taxon>Theropoda</taxon>
        <taxon>Coelurosauria</taxon>
        <taxon>Aves</taxon>
        <taxon>Palaeognathae</taxon>
        <taxon>Tinamiformes</taxon>
        <taxon>Tinamidae</taxon>
        <taxon>Nothocercus</taxon>
    </lineage>
</organism>
<feature type="domain" description="Phosphoribulokinase/uridine kinase" evidence="1">
    <location>
        <begin position="2"/>
        <end position="89"/>
    </location>
</feature>
<dbReference type="Gene3D" id="3.40.50.300">
    <property type="entry name" value="P-loop containing nucleotide triphosphate hydrolases"/>
    <property type="match status" value="1"/>
</dbReference>
<evidence type="ECO:0000313" key="2">
    <source>
        <dbReference type="EMBL" id="NXD18440.1"/>
    </source>
</evidence>
<gene>
    <name evidence="2" type="primary">Uckl1_1</name>
    <name evidence="2" type="ORF">NOTNIG_R05714</name>
</gene>
<dbReference type="InterPro" id="IPR027417">
    <property type="entry name" value="P-loop_NTPase"/>
</dbReference>
<feature type="non-terminal residue" evidence="2">
    <location>
        <position position="1"/>
    </location>
</feature>
<dbReference type="EMBL" id="WBNA01000838">
    <property type="protein sequence ID" value="NXD18440.1"/>
    <property type="molecule type" value="Genomic_DNA"/>
</dbReference>
<name>A0A851TSM9_9AVES</name>
<sequence length="171" mass="18758">KTVYGANVIVFEGILAFANKELLKLLDMKVFVDTDSDIRLVRRLQRDIMERGRDIVGVIKQYNKFVKPAFEQYIEPTVQLADIVVPRGEAAPRAGARGPWALAQGSPGLSALLSGGENFVALDLIVQHVHSQLEKVRGAALASAHQGQPLPKTLSVLENTPQVRGMHTIIR</sequence>
<dbReference type="PANTHER" id="PTHR10285">
    <property type="entry name" value="URIDINE KINASE"/>
    <property type="match status" value="1"/>
</dbReference>
<dbReference type="PRINTS" id="PR00988">
    <property type="entry name" value="URIDINKINASE"/>
</dbReference>